<evidence type="ECO:0000313" key="2">
    <source>
        <dbReference type="Proteomes" id="UP000325315"/>
    </source>
</evidence>
<gene>
    <name evidence="1" type="ORF">EPI10_025720</name>
</gene>
<dbReference type="OrthoDB" id="10330236at2759"/>
<proteinExistence type="predicted"/>
<dbReference type="Proteomes" id="UP000325315">
    <property type="component" value="Unassembled WGS sequence"/>
</dbReference>
<evidence type="ECO:0000313" key="1">
    <source>
        <dbReference type="EMBL" id="KAA3475552.1"/>
    </source>
</evidence>
<name>A0A5B6W370_9ROSI</name>
<keyword evidence="2" id="KW-1185">Reference proteome</keyword>
<protein>
    <submittedName>
        <fullName evidence="1">Uncharacterized protein</fullName>
    </submittedName>
</protein>
<reference evidence="2" key="1">
    <citation type="journal article" date="2019" name="Plant Biotechnol. J.">
        <title>Genome sequencing of the Australian wild diploid species Gossypium australe highlights disease resistance and delayed gland morphogenesis.</title>
        <authorList>
            <person name="Cai Y."/>
            <person name="Cai X."/>
            <person name="Wang Q."/>
            <person name="Wang P."/>
            <person name="Zhang Y."/>
            <person name="Cai C."/>
            <person name="Xu Y."/>
            <person name="Wang K."/>
            <person name="Zhou Z."/>
            <person name="Wang C."/>
            <person name="Geng S."/>
            <person name="Li B."/>
            <person name="Dong Q."/>
            <person name="Hou Y."/>
            <person name="Wang H."/>
            <person name="Ai P."/>
            <person name="Liu Z."/>
            <person name="Yi F."/>
            <person name="Sun M."/>
            <person name="An G."/>
            <person name="Cheng J."/>
            <person name="Zhang Y."/>
            <person name="Shi Q."/>
            <person name="Xie Y."/>
            <person name="Shi X."/>
            <person name="Chang Y."/>
            <person name="Huang F."/>
            <person name="Chen Y."/>
            <person name="Hong S."/>
            <person name="Mi L."/>
            <person name="Sun Q."/>
            <person name="Zhang L."/>
            <person name="Zhou B."/>
            <person name="Peng R."/>
            <person name="Zhang X."/>
            <person name="Liu F."/>
        </authorList>
    </citation>
    <scope>NUCLEOTIDE SEQUENCE [LARGE SCALE GENOMIC DNA]</scope>
    <source>
        <strain evidence="2">cv. PA1801</strain>
    </source>
</reference>
<accession>A0A5B6W370</accession>
<organism evidence="1 2">
    <name type="scientific">Gossypium australe</name>
    <dbReference type="NCBI Taxonomy" id="47621"/>
    <lineage>
        <taxon>Eukaryota</taxon>
        <taxon>Viridiplantae</taxon>
        <taxon>Streptophyta</taxon>
        <taxon>Embryophyta</taxon>
        <taxon>Tracheophyta</taxon>
        <taxon>Spermatophyta</taxon>
        <taxon>Magnoliopsida</taxon>
        <taxon>eudicotyledons</taxon>
        <taxon>Gunneridae</taxon>
        <taxon>Pentapetalae</taxon>
        <taxon>rosids</taxon>
        <taxon>malvids</taxon>
        <taxon>Malvales</taxon>
        <taxon>Malvaceae</taxon>
        <taxon>Malvoideae</taxon>
        <taxon>Gossypium</taxon>
    </lineage>
</organism>
<sequence length="78" mass="8488">MAPRSHDISFKKLKFNIATRSRNPSTHTLSLQETPGAEVESTTIALFAFGSKGLNQTFLVFRSSLEKLPPPSSVIIAA</sequence>
<comment type="caution">
    <text evidence="1">The sequence shown here is derived from an EMBL/GenBank/DDBJ whole genome shotgun (WGS) entry which is preliminary data.</text>
</comment>
<dbReference type="EMBL" id="SMMG02000005">
    <property type="protein sequence ID" value="KAA3475552.1"/>
    <property type="molecule type" value="Genomic_DNA"/>
</dbReference>
<dbReference type="AlphaFoldDB" id="A0A5B6W370"/>